<gene>
    <name evidence="3" type="ORF">CLV93_11030</name>
    <name evidence="2" type="ORF">JCM18694_19160</name>
</gene>
<keyword evidence="1" id="KW-0732">Signal</keyword>
<evidence type="ECO:0000256" key="1">
    <source>
        <dbReference type="SAM" id="SignalP"/>
    </source>
</evidence>
<reference evidence="3 4" key="1">
    <citation type="submission" date="2018-03" db="EMBL/GenBank/DDBJ databases">
        <title>Genomic Encyclopedia of Archaeal and Bacterial Type Strains, Phase II (KMG-II): from individual species to whole genera.</title>
        <authorList>
            <person name="Goeker M."/>
        </authorList>
    </citation>
    <scope>NUCLEOTIDE SEQUENCE [LARGE SCALE GENOMIC DNA]</scope>
    <source>
        <strain evidence="3 4">DSM 27267</strain>
    </source>
</reference>
<evidence type="ECO:0000313" key="5">
    <source>
        <dbReference type="Proteomes" id="UP000396862"/>
    </source>
</evidence>
<organism evidence="3 4">
    <name type="scientific">Prolixibacter denitrificans</name>
    <dbReference type="NCBI Taxonomy" id="1541063"/>
    <lineage>
        <taxon>Bacteria</taxon>
        <taxon>Pseudomonadati</taxon>
        <taxon>Bacteroidota</taxon>
        <taxon>Bacteroidia</taxon>
        <taxon>Marinilabiliales</taxon>
        <taxon>Prolixibacteraceae</taxon>
        <taxon>Prolixibacter</taxon>
    </lineage>
</organism>
<dbReference type="AlphaFoldDB" id="A0A2P8C8F7"/>
<keyword evidence="5" id="KW-1185">Reference proteome</keyword>
<dbReference type="RefSeq" id="WP_106543240.1">
    <property type="nucleotide sequence ID" value="NZ_BLAU01000001.1"/>
</dbReference>
<dbReference type="EMBL" id="PYGC01000010">
    <property type="protein sequence ID" value="PSK81246.1"/>
    <property type="molecule type" value="Genomic_DNA"/>
</dbReference>
<dbReference type="EMBL" id="BLAU01000001">
    <property type="protein sequence ID" value="GET21670.1"/>
    <property type="molecule type" value="Genomic_DNA"/>
</dbReference>
<proteinExistence type="predicted"/>
<evidence type="ECO:0000313" key="2">
    <source>
        <dbReference type="EMBL" id="GET21670.1"/>
    </source>
</evidence>
<protein>
    <submittedName>
        <fullName evidence="3">Uncharacterized protein</fullName>
    </submittedName>
</protein>
<feature type="chain" id="PRO_5015131058" evidence="1">
    <location>
        <begin position="21"/>
        <end position="192"/>
    </location>
</feature>
<comment type="caution">
    <text evidence="3">The sequence shown here is derived from an EMBL/GenBank/DDBJ whole genome shotgun (WGS) entry which is preliminary data.</text>
</comment>
<sequence>MTKKGFLIIFLFISTTTAIAQKMGIEYVTALDSTEVNHYLTFSKNETMTIYYPVGRGVFWNAIIEKPKSFTYSVHNDTMEINMTSVTSTSPINSTERRILNSKFVVTSKNQLYDVKSGYFYIDRRQSNKFKNGVVVFDNNIYIIKKRGNRALRKKLKEINIDDYKTTILRGKSALDKYGVWGINGVLVVEKK</sequence>
<accession>A0A2P8C8F7</accession>
<dbReference type="Proteomes" id="UP000396862">
    <property type="component" value="Unassembled WGS sequence"/>
</dbReference>
<evidence type="ECO:0000313" key="4">
    <source>
        <dbReference type="Proteomes" id="UP000240621"/>
    </source>
</evidence>
<reference evidence="2 5" key="2">
    <citation type="submission" date="2019-10" db="EMBL/GenBank/DDBJ databases">
        <title>Prolixibacter strains distinguished by the presence of nitrate reductase genes were adept at nitrate-dependent anaerobic corrosion of metallic iron and carbon steel.</title>
        <authorList>
            <person name="Iino T."/>
            <person name="Shono N."/>
            <person name="Ito K."/>
            <person name="Nakamura R."/>
            <person name="Sueoka K."/>
            <person name="Harayama S."/>
            <person name="Ohkuma M."/>
        </authorList>
    </citation>
    <scope>NUCLEOTIDE SEQUENCE [LARGE SCALE GENOMIC DNA]</scope>
    <source>
        <strain evidence="2 5">MIC1-1</strain>
    </source>
</reference>
<feature type="signal peptide" evidence="1">
    <location>
        <begin position="1"/>
        <end position="20"/>
    </location>
</feature>
<evidence type="ECO:0000313" key="3">
    <source>
        <dbReference type="EMBL" id="PSK81246.1"/>
    </source>
</evidence>
<name>A0A2P8C8F7_9BACT</name>
<dbReference type="Proteomes" id="UP000240621">
    <property type="component" value="Unassembled WGS sequence"/>
</dbReference>